<sequence length="266" mass="30193">MEHERKQGCSDLEAFIVSKYDPLLAIVKELNENLQHLERENLRLERRIVNLEQHVAGTHDSNTKDIQPAESIHTLEEESALSPPWLFSCQIGTAISTLQVLLEFDPSNTIELDVATWTREENIWISLMEEIPAIGEIRVDLNEMVNLSSMRRIARRVLMELSQKEAMIVLRNVPGKTEATTNATAITLVAILASAMAEAWKKVEYNTPQNMGRVCLILEGKEPLKTSTELGENIGSRLRAGNKKIQNRTTQLSIKRTMMMQKEVYI</sequence>
<dbReference type="EMBL" id="AK440848">
    <property type="protein sequence ID" value="BAN64642.1"/>
    <property type="molecule type" value="mRNA"/>
</dbReference>
<proteinExistence type="evidence at transcript level"/>
<evidence type="ECO:0000256" key="1">
    <source>
        <dbReference type="SAM" id="Coils"/>
    </source>
</evidence>
<protein>
    <submittedName>
        <fullName evidence="2">Uncharacterized protein</fullName>
    </submittedName>
</protein>
<accession>S6BKX6</accession>
<name>S6BKX6_BABBO</name>
<dbReference type="AlphaFoldDB" id="S6BKX6"/>
<evidence type="ECO:0000313" key="2">
    <source>
        <dbReference type="EMBL" id="BAN64642.1"/>
    </source>
</evidence>
<dbReference type="VEuPathDB" id="PiroplasmaDB:BBOV_III000810"/>
<organism evidence="2">
    <name type="scientific">Babesia bovis</name>
    <dbReference type="NCBI Taxonomy" id="5865"/>
    <lineage>
        <taxon>Eukaryota</taxon>
        <taxon>Sar</taxon>
        <taxon>Alveolata</taxon>
        <taxon>Apicomplexa</taxon>
        <taxon>Aconoidasida</taxon>
        <taxon>Piroplasmida</taxon>
        <taxon>Babesiidae</taxon>
        <taxon>Babesia</taxon>
    </lineage>
</organism>
<reference evidence="2" key="1">
    <citation type="journal article" date="2014" name="BMC Genomics">
        <title>The Babesia bovis gene and promoter model: an update from full-length EST analysis.</title>
        <authorList>
            <person name="Yamagishi J."/>
            <person name="Wakaguri H."/>
            <person name="Yokoyama N."/>
            <person name="Yamashita R."/>
            <person name="Suzuki Y."/>
            <person name="Xuan X."/>
            <person name="Igarashi I."/>
        </authorList>
    </citation>
    <scope>NUCLEOTIDE SEQUENCE</scope>
    <source>
        <strain evidence="2">Texas</strain>
    </source>
</reference>
<gene>
    <name evidence="2" type="primary">BBOV_III000810</name>
</gene>
<keyword evidence="1" id="KW-0175">Coiled coil</keyword>
<feature type="coiled-coil region" evidence="1">
    <location>
        <begin position="20"/>
        <end position="54"/>
    </location>
</feature>